<proteinExistence type="predicted"/>
<organism evidence="3 4">
    <name type="scientific">Holdemanella biformis</name>
    <dbReference type="NCBI Taxonomy" id="1735"/>
    <lineage>
        <taxon>Bacteria</taxon>
        <taxon>Bacillati</taxon>
        <taxon>Bacillota</taxon>
        <taxon>Erysipelotrichia</taxon>
        <taxon>Erysipelotrichales</taxon>
        <taxon>Erysipelotrichaceae</taxon>
        <taxon>Holdemanella</taxon>
    </lineage>
</organism>
<accession>A0A412J692</accession>
<feature type="signal peptide" evidence="2">
    <location>
        <begin position="1"/>
        <end position="22"/>
    </location>
</feature>
<evidence type="ECO:0000256" key="2">
    <source>
        <dbReference type="SAM" id="SignalP"/>
    </source>
</evidence>
<sequence length="60" mass="6485">MKKLLTVLCLILLLFAIMPIGAEETESAGNSNEKNSESKNNNSSDEDEGIELCGGGWIKE</sequence>
<name>A0A412J692_9FIRM</name>
<evidence type="ECO:0000313" key="3">
    <source>
        <dbReference type="EMBL" id="RGS47870.1"/>
    </source>
</evidence>
<comment type="caution">
    <text evidence="3">The sequence shown here is derived from an EMBL/GenBank/DDBJ whole genome shotgun (WGS) entry which is preliminary data.</text>
</comment>
<reference evidence="3 4" key="1">
    <citation type="submission" date="2018-08" db="EMBL/GenBank/DDBJ databases">
        <title>A genome reference for cultivated species of the human gut microbiota.</title>
        <authorList>
            <person name="Zou Y."/>
            <person name="Xue W."/>
            <person name="Luo G."/>
        </authorList>
    </citation>
    <scope>NUCLEOTIDE SEQUENCE [LARGE SCALE GENOMIC DNA]</scope>
    <source>
        <strain evidence="3 4">AF22-10AC</strain>
    </source>
</reference>
<dbReference type="Proteomes" id="UP000285274">
    <property type="component" value="Unassembled WGS sequence"/>
</dbReference>
<dbReference type="RefSeq" id="WP_117992577.1">
    <property type="nucleotide sequence ID" value="NZ_QRVM01000009.1"/>
</dbReference>
<dbReference type="EMBL" id="QRVM01000009">
    <property type="protein sequence ID" value="RGS47870.1"/>
    <property type="molecule type" value="Genomic_DNA"/>
</dbReference>
<feature type="region of interest" description="Disordered" evidence="1">
    <location>
        <begin position="25"/>
        <end position="60"/>
    </location>
</feature>
<dbReference type="AlphaFoldDB" id="A0A412J692"/>
<gene>
    <name evidence="3" type="ORF">DWX92_03390</name>
</gene>
<keyword evidence="2" id="KW-0732">Signal</keyword>
<evidence type="ECO:0000256" key="1">
    <source>
        <dbReference type="SAM" id="MobiDB-lite"/>
    </source>
</evidence>
<evidence type="ECO:0008006" key="5">
    <source>
        <dbReference type="Google" id="ProtNLM"/>
    </source>
</evidence>
<evidence type="ECO:0000313" key="4">
    <source>
        <dbReference type="Proteomes" id="UP000285274"/>
    </source>
</evidence>
<protein>
    <recommendedName>
        <fullName evidence="5">Secreted protein</fullName>
    </recommendedName>
</protein>
<feature type="chain" id="PRO_5019568501" description="Secreted protein" evidence="2">
    <location>
        <begin position="23"/>
        <end position="60"/>
    </location>
</feature>
<feature type="compositionally biased region" description="Low complexity" evidence="1">
    <location>
        <begin position="27"/>
        <end position="43"/>
    </location>
</feature>